<dbReference type="STRING" id="2162.BRM9_1641"/>
<accession>A0A089ZIH1</accession>
<feature type="domain" description="AAA+ ATPase" evidence="1">
    <location>
        <begin position="163"/>
        <end position="341"/>
    </location>
</feature>
<dbReference type="AlphaFoldDB" id="A0A089ZIH1"/>
<dbReference type="SUPFAM" id="SSF52540">
    <property type="entry name" value="P-loop containing nucleoside triphosphate hydrolases"/>
    <property type="match status" value="1"/>
</dbReference>
<dbReference type="InterPro" id="IPR050764">
    <property type="entry name" value="CbbQ/NirQ/NorQ/GpvN"/>
</dbReference>
<reference evidence="2" key="1">
    <citation type="submission" date="2013-12" db="EMBL/GenBank/DDBJ databases">
        <title>The complete genome sequence of Methanobacterium sp. BRM9.</title>
        <authorList>
            <consortium name="Pastoral Greenhouse Gas Research Consortium"/>
            <person name="Kelly W.J."/>
            <person name="Leahy S.C."/>
            <person name="Perry R."/>
            <person name="Li D."/>
            <person name="Altermann E."/>
            <person name="Lambie S.C."/>
            <person name="Attwood G.T."/>
        </authorList>
    </citation>
    <scope>NUCLEOTIDE SEQUENCE [LARGE SCALE GENOMIC DNA]</scope>
    <source>
        <strain evidence="2">BRM9</strain>
    </source>
</reference>
<dbReference type="InterPro" id="IPR000523">
    <property type="entry name" value="Mg_chelatse_chII-like_cat_dom"/>
</dbReference>
<keyword evidence="5" id="KW-1185">Reference proteome</keyword>
<dbReference type="PANTHER" id="PTHR42759:SF1">
    <property type="entry name" value="MAGNESIUM-CHELATASE SUBUNIT CHLD"/>
    <property type="match status" value="1"/>
</dbReference>
<dbReference type="RefSeq" id="WP_048085404.1">
    <property type="nucleotide sequence ID" value="NZ_CP006933.1"/>
</dbReference>
<dbReference type="InterPro" id="IPR003593">
    <property type="entry name" value="AAA+_ATPase"/>
</dbReference>
<dbReference type="EMBL" id="CP006933">
    <property type="protein sequence ID" value="AIS32453.1"/>
    <property type="molecule type" value="Genomic_DNA"/>
</dbReference>
<name>A0A089ZIH1_METFO</name>
<evidence type="ECO:0000313" key="3">
    <source>
        <dbReference type="EMBL" id="CEL24311.1"/>
    </source>
</evidence>
<dbReference type="KEGG" id="mfc:BRM9_1641"/>
<dbReference type="PANTHER" id="PTHR42759">
    <property type="entry name" value="MOXR FAMILY PROTEIN"/>
    <property type="match status" value="1"/>
</dbReference>
<evidence type="ECO:0000313" key="5">
    <source>
        <dbReference type="Proteomes" id="UP000062768"/>
    </source>
</evidence>
<dbReference type="PATRIC" id="fig|2162.10.peg.695"/>
<dbReference type="GO" id="GO:0005524">
    <property type="term" value="F:ATP binding"/>
    <property type="evidence" value="ECO:0007669"/>
    <property type="project" value="InterPro"/>
</dbReference>
<organism evidence="2 4">
    <name type="scientific">Methanobacterium formicicum</name>
    <dbReference type="NCBI Taxonomy" id="2162"/>
    <lineage>
        <taxon>Archaea</taxon>
        <taxon>Methanobacteriati</taxon>
        <taxon>Methanobacteriota</taxon>
        <taxon>Methanomada group</taxon>
        <taxon>Methanobacteria</taxon>
        <taxon>Methanobacteriales</taxon>
        <taxon>Methanobacteriaceae</taxon>
        <taxon>Methanobacterium</taxon>
    </lineage>
</organism>
<gene>
    <name evidence="2" type="ORF">BRM9_1641</name>
    <name evidence="3" type="ORF">MB9_0667</name>
</gene>
<evidence type="ECO:0000313" key="2">
    <source>
        <dbReference type="EMBL" id="AIS32453.1"/>
    </source>
</evidence>
<dbReference type="Proteomes" id="UP000062768">
    <property type="component" value="Chromosome I"/>
</dbReference>
<protein>
    <submittedName>
        <fullName evidence="3">ATPase AAA</fullName>
    </submittedName>
    <submittedName>
        <fullName evidence="2">ATPase with chaperone activity</fullName>
    </submittedName>
</protein>
<dbReference type="Gene3D" id="3.40.50.300">
    <property type="entry name" value="P-loop containing nucleotide triphosphate hydrolases"/>
    <property type="match status" value="1"/>
</dbReference>
<proteinExistence type="predicted"/>
<dbReference type="OrthoDB" id="9837at2157"/>
<evidence type="ECO:0000259" key="1">
    <source>
        <dbReference type="SMART" id="SM00382"/>
    </source>
</evidence>
<sequence>MNYYHDEKMEKIFNALKQPKNLDDLQLSESFVRGLILKIISSYGTVKTSTINELTGIHWDILEENLSKMEKSGFCAPVSGGFLFSSVEYAITRKGREKVRGIAEDNPYIGIAPVPYEEYYQIMKIQLQHRYPLQIPPEVVEETFHQVVGVDYAKEALIESCIIGKGIFVYGPPGTGKTFIISTMPDLLPPLVMPKYIEFGGKIIQLYDPDFHKMCEEQPDDPRWVKIHAPFVLTGAELSLNKLETNYDPNKGVYETSPLIKANGGILLIDDLGRQRDDHELILNRLIVPMENKKDVVYVRGIPVILHTHFIPAFSTNLDISIMDEAHLRRAPLHIFLKNPEVEEVTEVFRRNLEDLRETYQPEILGRFMKVYQPKNNGGEGLQPSFAHARDVAQICQSVRINLKKDIIDVEVLEAALDKHVLVVLQRLNIDIAQISHKTRSFRLKTDDLEKTQEALELYGAQTICRENSSVITDVDESTSPVELAGYLNDRGIKVEKIELIAESEKELRRTLLNW</sequence>
<dbReference type="EMBL" id="LN734822">
    <property type="protein sequence ID" value="CEL24311.1"/>
    <property type="molecule type" value="Genomic_DNA"/>
</dbReference>
<dbReference type="GeneID" id="26738924"/>
<reference evidence="3" key="2">
    <citation type="submission" date="2014-09" db="EMBL/GenBank/DDBJ databases">
        <authorList>
            <person name="Bishop-Lilly K.A."/>
            <person name="Broomall S.M."/>
            <person name="Chain P.S."/>
            <person name="Chertkov O."/>
            <person name="Coyne S.R."/>
            <person name="Daligault H.E."/>
            <person name="Davenport K.W."/>
            <person name="Erkkila T."/>
            <person name="Frey K.G."/>
            <person name="Gibbons H.S."/>
            <person name="Gu W."/>
            <person name="Jaissle J."/>
            <person name="Johnson S.L."/>
            <person name="Koroleva G.I."/>
            <person name="Ladner J.T."/>
            <person name="Lo C.-C."/>
            <person name="Minogue T.D."/>
            <person name="Munk C."/>
            <person name="Palacios G.F."/>
            <person name="Redden C.L."/>
            <person name="Rosenzweig C.N."/>
            <person name="Scholz M.B."/>
            <person name="Teshima H."/>
            <person name="Xu Y."/>
        </authorList>
    </citation>
    <scope>NUCLEOTIDE SEQUENCE</scope>
    <source>
        <strain evidence="3">Mb9</strain>
    </source>
</reference>
<dbReference type="InterPro" id="IPR027417">
    <property type="entry name" value="P-loop_NTPase"/>
</dbReference>
<dbReference type="SMART" id="SM00382">
    <property type="entry name" value="AAA"/>
    <property type="match status" value="1"/>
</dbReference>
<evidence type="ECO:0000313" key="4">
    <source>
        <dbReference type="Proteomes" id="UP000029661"/>
    </source>
</evidence>
<dbReference type="Proteomes" id="UP000029661">
    <property type="component" value="Chromosome"/>
</dbReference>
<dbReference type="Pfam" id="PF01078">
    <property type="entry name" value="Mg_chelatase"/>
    <property type="match status" value="1"/>
</dbReference>